<feature type="transmembrane region" description="Helical" evidence="1">
    <location>
        <begin position="20"/>
        <end position="40"/>
    </location>
</feature>
<dbReference type="InterPro" id="IPR030949">
    <property type="entry name" value="ECF_S_folate_fam"/>
</dbReference>
<organism evidence="2 3">
    <name type="scientific">Massiliimalia timonensis</name>
    <dbReference type="NCBI Taxonomy" id="1987501"/>
    <lineage>
        <taxon>Bacteria</taxon>
        <taxon>Bacillati</taxon>
        <taxon>Bacillota</taxon>
        <taxon>Clostridia</taxon>
        <taxon>Eubacteriales</taxon>
        <taxon>Oscillospiraceae</taxon>
        <taxon>Massiliimalia</taxon>
    </lineage>
</organism>
<evidence type="ECO:0000313" key="3">
    <source>
        <dbReference type="Proteomes" id="UP000632659"/>
    </source>
</evidence>
<feature type="transmembrane region" description="Helical" evidence="1">
    <location>
        <begin position="151"/>
        <end position="169"/>
    </location>
</feature>
<gene>
    <name evidence="2" type="ORF">H8702_01210</name>
</gene>
<keyword evidence="1" id="KW-0472">Membrane</keyword>
<keyword evidence="1" id="KW-1133">Transmembrane helix</keyword>
<dbReference type="Pfam" id="PF12822">
    <property type="entry name" value="ECF_trnsprt"/>
    <property type="match status" value="1"/>
</dbReference>
<feature type="transmembrane region" description="Helical" evidence="1">
    <location>
        <begin position="86"/>
        <end position="105"/>
    </location>
</feature>
<dbReference type="OrthoDB" id="4624at2"/>
<name>A0A8J6NZC8_9FIRM</name>
<reference evidence="2" key="1">
    <citation type="submission" date="2020-08" db="EMBL/GenBank/DDBJ databases">
        <title>Genome public.</title>
        <authorList>
            <person name="Liu C."/>
            <person name="Sun Q."/>
        </authorList>
    </citation>
    <scope>NUCLEOTIDE SEQUENCE</scope>
    <source>
        <strain evidence="2">NSJ-15</strain>
    </source>
</reference>
<dbReference type="Gene3D" id="1.10.1760.20">
    <property type="match status" value="1"/>
</dbReference>
<dbReference type="GO" id="GO:0022857">
    <property type="term" value="F:transmembrane transporter activity"/>
    <property type="evidence" value="ECO:0007669"/>
    <property type="project" value="InterPro"/>
</dbReference>
<keyword evidence="3" id="KW-1185">Reference proteome</keyword>
<evidence type="ECO:0000256" key="1">
    <source>
        <dbReference type="SAM" id="Phobius"/>
    </source>
</evidence>
<feature type="transmembrane region" description="Helical" evidence="1">
    <location>
        <begin position="117"/>
        <end position="139"/>
    </location>
</feature>
<evidence type="ECO:0000313" key="2">
    <source>
        <dbReference type="EMBL" id="MBC8609739.1"/>
    </source>
</evidence>
<protein>
    <submittedName>
        <fullName evidence="2">Folate family ECF transporter S component</fullName>
    </submittedName>
</protein>
<dbReference type="InterPro" id="IPR024529">
    <property type="entry name" value="ECF_trnsprt_substrate-spec"/>
</dbReference>
<dbReference type="Proteomes" id="UP000632659">
    <property type="component" value="Unassembled WGS sequence"/>
</dbReference>
<dbReference type="RefSeq" id="WP_093988171.1">
    <property type="nucleotide sequence ID" value="NZ_FYDD01000003.1"/>
</dbReference>
<dbReference type="EMBL" id="JACRTL010000001">
    <property type="protein sequence ID" value="MBC8609739.1"/>
    <property type="molecule type" value="Genomic_DNA"/>
</dbReference>
<feature type="transmembrane region" description="Helical" evidence="1">
    <location>
        <begin position="52"/>
        <end position="74"/>
    </location>
</feature>
<keyword evidence="1" id="KW-0812">Transmembrane</keyword>
<dbReference type="AlphaFoldDB" id="A0A8J6NZC8"/>
<comment type="caution">
    <text evidence="2">The sequence shown here is derived from an EMBL/GenBank/DDBJ whole genome shotgun (WGS) entry which is preliminary data.</text>
</comment>
<sequence>MNSIFGKVKSSALELKNVKSMTIAAMLLALNILLFLFFSIQITNSLRLSFSYLPIAASGSLYGPVVGGIVAAAGDLLNLVIKPSGAFFPGFTINACLSGCIYGFVLYKKPASLKRTILARLCVALVELILGTLWLSMMYGKGYMVFFPARIMKAAILFPIEVMLLYGMLKVMERVKLPGLVR</sequence>
<accession>A0A8J6NZC8</accession>
<proteinExistence type="predicted"/>
<dbReference type="NCBIfam" id="TIGR04518">
    <property type="entry name" value="ECF_S_folT_fam"/>
    <property type="match status" value="1"/>
</dbReference>